<dbReference type="EMBL" id="CAXJIO010000013">
    <property type="protein sequence ID" value="CAL2103696.1"/>
    <property type="molecule type" value="Genomic_DNA"/>
</dbReference>
<proteinExistence type="predicted"/>
<sequence length="44" mass="5327">MLFANTKFNFLIEIHETDHIIGRVHIHHAVNTSTNRYYQRTHCF</sequence>
<comment type="caution">
    <text evidence="1">The sequence shown here is derived from an EMBL/GenBank/DDBJ whole genome shotgun (WGS) entry which is preliminary data.</text>
</comment>
<gene>
    <name evidence="1" type="ORF">T190423A01A_40289</name>
</gene>
<organism evidence="1 2">
    <name type="scientific">Tenacibaculum polynesiense</name>
    <dbReference type="NCBI Taxonomy" id="3137857"/>
    <lineage>
        <taxon>Bacteria</taxon>
        <taxon>Pseudomonadati</taxon>
        <taxon>Bacteroidota</taxon>
        <taxon>Flavobacteriia</taxon>
        <taxon>Flavobacteriales</taxon>
        <taxon>Flavobacteriaceae</taxon>
        <taxon>Tenacibaculum</taxon>
    </lineage>
</organism>
<reference evidence="1 2" key="1">
    <citation type="submission" date="2024-05" db="EMBL/GenBank/DDBJ databases">
        <authorList>
            <person name="Duchaud E."/>
        </authorList>
    </citation>
    <scope>NUCLEOTIDE SEQUENCE [LARGE SCALE GENOMIC DNA]</scope>
    <source>
        <strain evidence="1">Ena-SAMPLE-TAB-13-05-2024-13:56:06:370-140308</strain>
    </source>
</reference>
<name>A0ABM9PDK5_9FLAO</name>
<accession>A0ABM9PDK5</accession>
<evidence type="ECO:0000313" key="2">
    <source>
        <dbReference type="Proteomes" id="UP001497527"/>
    </source>
</evidence>
<protein>
    <submittedName>
        <fullName evidence="1">Uncharacterized protein</fullName>
    </submittedName>
</protein>
<keyword evidence="2" id="KW-1185">Reference proteome</keyword>
<dbReference type="Proteomes" id="UP001497527">
    <property type="component" value="Unassembled WGS sequence"/>
</dbReference>
<evidence type="ECO:0000313" key="1">
    <source>
        <dbReference type="EMBL" id="CAL2103696.1"/>
    </source>
</evidence>